<proteinExistence type="inferred from homology"/>
<keyword evidence="3" id="KW-1185">Reference proteome</keyword>
<evidence type="ECO:0000313" key="2">
    <source>
        <dbReference type="EMBL" id="GAA3946827.1"/>
    </source>
</evidence>
<name>A0ABP7NGT0_9GAMM</name>
<accession>A0ABP7NGT0</accession>
<evidence type="ECO:0000256" key="1">
    <source>
        <dbReference type="ARBA" id="ARBA00005254"/>
    </source>
</evidence>
<dbReference type="InterPro" id="IPR001753">
    <property type="entry name" value="Enoyl-CoA_hydra/iso"/>
</dbReference>
<dbReference type="PANTHER" id="PTHR42964">
    <property type="entry name" value="ENOYL-COA HYDRATASE"/>
    <property type="match status" value="1"/>
</dbReference>
<dbReference type="InterPro" id="IPR029045">
    <property type="entry name" value="ClpP/crotonase-like_dom_sf"/>
</dbReference>
<dbReference type="PANTHER" id="PTHR42964:SF1">
    <property type="entry name" value="POLYKETIDE BIOSYNTHESIS ENOYL-COA HYDRATASE PKSH-RELATED"/>
    <property type="match status" value="1"/>
</dbReference>
<gene>
    <name evidence="2" type="primary">atuE</name>
    <name evidence="2" type="ORF">GCM10022278_02490</name>
</gene>
<dbReference type="InterPro" id="IPR014748">
    <property type="entry name" value="Enoyl-CoA_hydra_C"/>
</dbReference>
<dbReference type="InterPro" id="IPR051683">
    <property type="entry name" value="Enoyl-CoA_Hydratase/Isomerase"/>
</dbReference>
<sequence length="300" mass="31820">MNFPATDTLKLDFSQGVLRVVLSRPKVRNAMSLQMVKELIAVFEAIDERNASAILTAETVRVVVISGEGQHFCAGADISDMAGARQRSSAGNASSHAVEGLQQTSSQQIASDPFAALNRAFGTMLMTIDQAPCAVVVALDGAVLGGGFGLACVSDHAIAAPDTRFGLPETSLGILPAQIAPFVVRRIGLTQARSLALLGRRFGADEALRLGVIHDTVDSAEALEGRVEAVIAEIRRCAPRASRETKALLHRVDPPSREPLHDILDAAALGFSAAVRGDEGAEGTMAFMEKRKPRWEGDQQ</sequence>
<dbReference type="Gene3D" id="3.90.226.10">
    <property type="entry name" value="2-enoyl-CoA Hydratase, Chain A, domain 1"/>
    <property type="match status" value="1"/>
</dbReference>
<dbReference type="Pfam" id="PF00378">
    <property type="entry name" value="ECH_1"/>
    <property type="match status" value="2"/>
</dbReference>
<dbReference type="SUPFAM" id="SSF52096">
    <property type="entry name" value="ClpP/crotonase"/>
    <property type="match status" value="1"/>
</dbReference>
<comment type="similarity">
    <text evidence="1">Belongs to the enoyl-CoA hydratase/isomerase family.</text>
</comment>
<protein>
    <submittedName>
        <fullName evidence="2">Isohexenylglutaconyl-CoA hydratase</fullName>
    </submittedName>
</protein>
<dbReference type="Gene3D" id="1.10.12.10">
    <property type="entry name" value="Lyase 2-enoyl-coa Hydratase, Chain A, domain 2"/>
    <property type="match status" value="1"/>
</dbReference>
<reference evidence="3" key="1">
    <citation type="journal article" date="2019" name="Int. J. Syst. Evol. Microbiol.">
        <title>The Global Catalogue of Microorganisms (GCM) 10K type strain sequencing project: providing services to taxonomists for standard genome sequencing and annotation.</title>
        <authorList>
            <consortium name="The Broad Institute Genomics Platform"/>
            <consortium name="The Broad Institute Genome Sequencing Center for Infectious Disease"/>
            <person name="Wu L."/>
            <person name="Ma J."/>
        </authorList>
    </citation>
    <scope>NUCLEOTIDE SEQUENCE [LARGE SCALE GENOMIC DNA]</scope>
    <source>
        <strain evidence="3">JCM 17555</strain>
    </source>
</reference>
<comment type="caution">
    <text evidence="2">The sequence shown here is derived from an EMBL/GenBank/DDBJ whole genome shotgun (WGS) entry which is preliminary data.</text>
</comment>
<dbReference type="CDD" id="cd06558">
    <property type="entry name" value="crotonase-like"/>
    <property type="match status" value="1"/>
</dbReference>
<evidence type="ECO:0000313" key="3">
    <source>
        <dbReference type="Proteomes" id="UP001501337"/>
    </source>
</evidence>
<organism evidence="2 3">
    <name type="scientific">Allohahella marinimesophila</name>
    <dbReference type="NCBI Taxonomy" id="1054972"/>
    <lineage>
        <taxon>Bacteria</taxon>
        <taxon>Pseudomonadati</taxon>
        <taxon>Pseudomonadota</taxon>
        <taxon>Gammaproteobacteria</taxon>
        <taxon>Oceanospirillales</taxon>
        <taxon>Hahellaceae</taxon>
        <taxon>Allohahella</taxon>
    </lineage>
</organism>
<dbReference type="EMBL" id="BAABBO010000001">
    <property type="protein sequence ID" value="GAA3946827.1"/>
    <property type="molecule type" value="Genomic_DNA"/>
</dbReference>
<dbReference type="Proteomes" id="UP001501337">
    <property type="component" value="Unassembled WGS sequence"/>
</dbReference>
<dbReference type="RefSeq" id="WP_344802464.1">
    <property type="nucleotide sequence ID" value="NZ_BAABBO010000001.1"/>
</dbReference>